<reference evidence="9 10" key="1">
    <citation type="journal article" date="2017" name="ISME J.">
        <title>Energy and carbon metabolisms in a deep terrestrial subsurface fluid microbial community.</title>
        <authorList>
            <person name="Momper L."/>
            <person name="Jungbluth S.P."/>
            <person name="Lee M.D."/>
            <person name="Amend J.P."/>
        </authorList>
    </citation>
    <scope>NUCLEOTIDE SEQUENCE [LARGE SCALE GENOMIC DNA]</scope>
    <source>
        <strain evidence="9">SURF_26</strain>
    </source>
</reference>
<dbReference type="AlphaFoldDB" id="A0A3A4QZN6"/>
<keyword evidence="5" id="KW-0812">Transmembrane</keyword>
<evidence type="ECO:0000256" key="8">
    <source>
        <dbReference type="SAM" id="Coils"/>
    </source>
</evidence>
<dbReference type="EMBL" id="QZJZ01000070">
    <property type="protein sequence ID" value="RJP58212.1"/>
    <property type="molecule type" value="Genomic_DNA"/>
</dbReference>
<proteinExistence type="inferred from homology"/>
<dbReference type="Pfam" id="PF02321">
    <property type="entry name" value="OEP"/>
    <property type="match status" value="1"/>
</dbReference>
<evidence type="ECO:0000256" key="6">
    <source>
        <dbReference type="ARBA" id="ARBA00023136"/>
    </source>
</evidence>
<dbReference type="InterPro" id="IPR051906">
    <property type="entry name" value="TolC-like"/>
</dbReference>
<evidence type="ECO:0000256" key="3">
    <source>
        <dbReference type="ARBA" id="ARBA00022448"/>
    </source>
</evidence>
<dbReference type="GO" id="GO:0015562">
    <property type="term" value="F:efflux transmembrane transporter activity"/>
    <property type="evidence" value="ECO:0007669"/>
    <property type="project" value="InterPro"/>
</dbReference>
<organism evidence="9 10">
    <name type="scientific">Candidatus Auribacter fodinae</name>
    <dbReference type="NCBI Taxonomy" id="2093366"/>
    <lineage>
        <taxon>Bacteria</taxon>
        <taxon>Pseudomonadati</taxon>
        <taxon>Candidatus Auribacterota</taxon>
        <taxon>Candidatus Auribacteria</taxon>
        <taxon>Candidatus Auribacterales</taxon>
        <taxon>Candidatus Auribacteraceae</taxon>
        <taxon>Candidatus Auribacter</taxon>
    </lineage>
</organism>
<dbReference type="InterPro" id="IPR003423">
    <property type="entry name" value="OMP_efflux"/>
</dbReference>
<dbReference type="PANTHER" id="PTHR30026">
    <property type="entry name" value="OUTER MEMBRANE PROTEIN TOLC"/>
    <property type="match status" value="1"/>
</dbReference>
<dbReference type="GO" id="GO:0009279">
    <property type="term" value="C:cell outer membrane"/>
    <property type="evidence" value="ECO:0007669"/>
    <property type="project" value="UniProtKB-SubCell"/>
</dbReference>
<dbReference type="SUPFAM" id="SSF56954">
    <property type="entry name" value="Outer membrane efflux proteins (OEP)"/>
    <property type="match status" value="1"/>
</dbReference>
<comment type="caution">
    <text evidence="9">The sequence shown here is derived from an EMBL/GenBank/DDBJ whole genome shotgun (WGS) entry which is preliminary data.</text>
</comment>
<feature type="coiled-coil region" evidence="8">
    <location>
        <begin position="399"/>
        <end position="426"/>
    </location>
</feature>
<evidence type="ECO:0000313" key="9">
    <source>
        <dbReference type="EMBL" id="RJP58212.1"/>
    </source>
</evidence>
<comment type="subcellular location">
    <subcellularLocation>
        <location evidence="1">Cell outer membrane</location>
    </subcellularLocation>
</comment>
<keyword evidence="4" id="KW-1134">Transmembrane beta strand</keyword>
<dbReference type="GO" id="GO:1990281">
    <property type="term" value="C:efflux pump complex"/>
    <property type="evidence" value="ECO:0007669"/>
    <property type="project" value="TreeGrafter"/>
</dbReference>
<sequence>MINTLLKIFFVILYISLPLCCEVYSADSGTREDGKDYLPPDASLSQIVAYAVRNNPAVQSSYALVLAEHDKIDQKKALPDPRVTYGYFFEEVETRVGPQEHRFGVQQTLPWPGKLFTEYVQARKSHEKMVFMHGAVVNETVFKIKEACFEYWYITQLILITENNKKLLEQFEEVARSKYSTGSISHADYINAQVELAKIDNQLISVQDRKPVQEAYINTVLNREYDEAVPSPEHFLVETQEIPAEQELLLIMRKHNPSLQALELDIEEKQHAVDRSRQNFIPDVTLGVDYIATDDALMRGTRDSGKDPVIGMVSVTIPLWANKYSAAVNEHQNMYHNAIEQRASLENTLISELQRAVYQAKDTQRRVTLYKDVLLRQAKDAYSVTEQLFASGKASFLDYINTQRTLLDLERECVRAQADYNKFLAQIEKIIGKEIWFHAYEFEVPEPE</sequence>
<gene>
    <name evidence="9" type="ORF">C4541_08480</name>
</gene>
<name>A0A3A4QZN6_9BACT</name>
<evidence type="ECO:0000256" key="2">
    <source>
        <dbReference type="ARBA" id="ARBA00007613"/>
    </source>
</evidence>
<keyword evidence="7" id="KW-0998">Cell outer membrane</keyword>
<dbReference type="PANTHER" id="PTHR30026:SF20">
    <property type="entry name" value="OUTER MEMBRANE PROTEIN TOLC"/>
    <property type="match status" value="1"/>
</dbReference>
<protein>
    <submittedName>
        <fullName evidence="9">TolC family protein</fullName>
    </submittedName>
</protein>
<comment type="similarity">
    <text evidence="2">Belongs to the outer membrane factor (OMF) (TC 1.B.17) family.</text>
</comment>
<keyword evidence="6" id="KW-0472">Membrane</keyword>
<accession>A0A3A4QZN6</accession>
<evidence type="ECO:0000256" key="1">
    <source>
        <dbReference type="ARBA" id="ARBA00004442"/>
    </source>
</evidence>
<dbReference type="GO" id="GO:0015288">
    <property type="term" value="F:porin activity"/>
    <property type="evidence" value="ECO:0007669"/>
    <property type="project" value="TreeGrafter"/>
</dbReference>
<evidence type="ECO:0000256" key="5">
    <source>
        <dbReference type="ARBA" id="ARBA00022692"/>
    </source>
</evidence>
<dbReference type="Proteomes" id="UP000266426">
    <property type="component" value="Unassembled WGS sequence"/>
</dbReference>
<keyword evidence="3" id="KW-0813">Transport</keyword>
<evidence type="ECO:0000313" key="10">
    <source>
        <dbReference type="Proteomes" id="UP000266426"/>
    </source>
</evidence>
<evidence type="ECO:0000256" key="4">
    <source>
        <dbReference type="ARBA" id="ARBA00022452"/>
    </source>
</evidence>
<dbReference type="Gene3D" id="1.20.1600.10">
    <property type="entry name" value="Outer membrane efflux proteins (OEP)"/>
    <property type="match status" value="1"/>
</dbReference>
<evidence type="ECO:0000256" key="7">
    <source>
        <dbReference type="ARBA" id="ARBA00023237"/>
    </source>
</evidence>
<keyword evidence="8" id="KW-0175">Coiled coil</keyword>